<dbReference type="PROSITE" id="PS50800">
    <property type="entry name" value="SAP"/>
    <property type="match status" value="1"/>
</dbReference>
<organism evidence="2 3">
    <name type="scientific">Holospora curviuscula</name>
    <dbReference type="NCBI Taxonomy" id="1082868"/>
    <lineage>
        <taxon>Bacteria</taxon>
        <taxon>Pseudomonadati</taxon>
        <taxon>Pseudomonadota</taxon>
        <taxon>Alphaproteobacteria</taxon>
        <taxon>Holosporales</taxon>
        <taxon>Holosporaceae</taxon>
        <taxon>Holospora</taxon>
    </lineage>
</organism>
<sequence length="69" mass="7600">MVNLKEALLFLHVAELRQLCMTQGVPSQGNKITLIAPIVHFISTGEIIKEPKIPAISKAKRGCDYPTRA</sequence>
<evidence type="ECO:0000313" key="3">
    <source>
        <dbReference type="Proteomes" id="UP000239425"/>
    </source>
</evidence>
<evidence type="ECO:0000313" key="2">
    <source>
        <dbReference type="EMBL" id="PPE03580.1"/>
    </source>
</evidence>
<feature type="domain" description="SAP" evidence="1">
    <location>
        <begin position="8"/>
        <end position="42"/>
    </location>
</feature>
<dbReference type="Proteomes" id="UP000239425">
    <property type="component" value="Unassembled WGS sequence"/>
</dbReference>
<reference evidence="2 3" key="1">
    <citation type="submission" date="2017-11" db="EMBL/GenBank/DDBJ databases">
        <title>Comparative genomic analysis of Holospora spp., intranuclear symbionts of paramecia.</title>
        <authorList>
            <person name="Garushyants S.K."/>
            <person name="Beliavskaya A."/>
            <person name="Malko D.B."/>
            <person name="Logacheva M.D."/>
            <person name="Rautian M.S."/>
            <person name="Gelfand M.S."/>
        </authorList>
    </citation>
    <scope>NUCLEOTIDE SEQUENCE [LARGE SCALE GENOMIC DNA]</scope>
    <source>
        <strain evidence="3">02AZ16</strain>
    </source>
</reference>
<accession>A0A2S5R8F5</accession>
<keyword evidence="3" id="KW-1185">Reference proteome</keyword>
<dbReference type="InterPro" id="IPR003034">
    <property type="entry name" value="SAP_dom"/>
</dbReference>
<dbReference type="InterPro" id="IPR036361">
    <property type="entry name" value="SAP_dom_sf"/>
</dbReference>
<dbReference type="RefSeq" id="WP_104206965.1">
    <property type="nucleotide sequence ID" value="NZ_PHHC01000093.1"/>
</dbReference>
<dbReference type="Pfam" id="PF18953">
    <property type="entry name" value="SAP_new25"/>
    <property type="match status" value="1"/>
</dbReference>
<dbReference type="EMBL" id="PHHC01000093">
    <property type="protein sequence ID" value="PPE03580.1"/>
    <property type="molecule type" value="Genomic_DNA"/>
</dbReference>
<gene>
    <name evidence="2" type="ORF">HCUR_00962</name>
</gene>
<comment type="caution">
    <text evidence="2">The sequence shown here is derived from an EMBL/GenBank/DDBJ whole genome shotgun (WGS) entry which is preliminary data.</text>
</comment>
<protein>
    <recommendedName>
        <fullName evidence="1">SAP domain-containing protein</fullName>
    </recommendedName>
</protein>
<dbReference type="SUPFAM" id="SSF68906">
    <property type="entry name" value="SAP domain"/>
    <property type="match status" value="1"/>
</dbReference>
<proteinExistence type="predicted"/>
<name>A0A2S5R8F5_9PROT</name>
<dbReference type="AlphaFoldDB" id="A0A2S5R8F5"/>
<evidence type="ECO:0000259" key="1">
    <source>
        <dbReference type="PROSITE" id="PS50800"/>
    </source>
</evidence>